<feature type="transmembrane region" description="Helical" evidence="2">
    <location>
        <begin position="328"/>
        <end position="346"/>
    </location>
</feature>
<dbReference type="OrthoDB" id="9451547at2759"/>
<organism evidence="4">
    <name type="scientific">Athelia psychrophila</name>
    <dbReference type="NCBI Taxonomy" id="1759441"/>
    <lineage>
        <taxon>Eukaryota</taxon>
        <taxon>Fungi</taxon>
        <taxon>Dikarya</taxon>
        <taxon>Basidiomycota</taxon>
        <taxon>Agaricomycotina</taxon>
        <taxon>Agaricomycetes</taxon>
        <taxon>Agaricomycetidae</taxon>
        <taxon>Atheliales</taxon>
        <taxon>Atheliaceae</taxon>
        <taxon>Athelia</taxon>
    </lineage>
</organism>
<feature type="transmembrane region" description="Helical" evidence="2">
    <location>
        <begin position="573"/>
        <end position="594"/>
    </location>
</feature>
<feature type="region of interest" description="Disordered" evidence="1">
    <location>
        <begin position="186"/>
        <end position="210"/>
    </location>
</feature>
<feature type="chain" id="PRO_5007875722" description="Transmembrane protein" evidence="3">
    <location>
        <begin position="26"/>
        <end position="651"/>
    </location>
</feature>
<protein>
    <recommendedName>
        <fullName evidence="5">Transmembrane protein</fullName>
    </recommendedName>
</protein>
<evidence type="ECO:0000256" key="2">
    <source>
        <dbReference type="SAM" id="Phobius"/>
    </source>
</evidence>
<keyword evidence="3" id="KW-0732">Signal</keyword>
<keyword evidence="2" id="KW-0812">Transmembrane</keyword>
<feature type="signal peptide" evidence="3">
    <location>
        <begin position="1"/>
        <end position="25"/>
    </location>
</feature>
<accession>A0A166J913</accession>
<gene>
    <name evidence="4" type="ORF">FIBSPDRAFT_954324</name>
</gene>
<reference evidence="4" key="1">
    <citation type="journal article" date="2016" name="Mol. Biol. Evol.">
        <title>Comparative Genomics of Early-Diverging Mushroom-Forming Fungi Provides Insights into the Origins of Lignocellulose Decay Capabilities.</title>
        <authorList>
            <person name="Nagy L.G."/>
            <person name="Riley R."/>
            <person name="Tritt A."/>
            <person name="Adam C."/>
            <person name="Daum C."/>
            <person name="Floudas D."/>
            <person name="Sun H."/>
            <person name="Yadav J.S."/>
            <person name="Pangilinan J."/>
            <person name="Larsson K.H."/>
            <person name="Matsuura K."/>
            <person name="Barry K."/>
            <person name="Labutti K."/>
            <person name="Kuo R."/>
            <person name="Ohm R.A."/>
            <person name="Bhattacharya S.S."/>
            <person name="Shirouzu T."/>
            <person name="Yoshinaga Y."/>
            <person name="Martin F.M."/>
            <person name="Grigoriev I.V."/>
            <person name="Hibbett D.S."/>
        </authorList>
    </citation>
    <scope>NUCLEOTIDE SEQUENCE [LARGE SCALE GENOMIC DNA]</scope>
    <source>
        <strain evidence="4">CBS 109695</strain>
    </source>
</reference>
<evidence type="ECO:0008006" key="5">
    <source>
        <dbReference type="Google" id="ProtNLM"/>
    </source>
</evidence>
<evidence type="ECO:0000313" key="4">
    <source>
        <dbReference type="EMBL" id="KZP20616.1"/>
    </source>
</evidence>
<keyword evidence="2" id="KW-0472">Membrane</keyword>
<feature type="transmembrane region" description="Helical" evidence="2">
    <location>
        <begin position="480"/>
        <end position="503"/>
    </location>
</feature>
<feature type="transmembrane region" description="Helical" evidence="2">
    <location>
        <begin position="410"/>
        <end position="432"/>
    </location>
</feature>
<feature type="transmembrane region" description="Helical" evidence="2">
    <location>
        <begin position="444"/>
        <end position="468"/>
    </location>
</feature>
<dbReference type="AlphaFoldDB" id="A0A166J913"/>
<evidence type="ECO:0000256" key="3">
    <source>
        <dbReference type="SAM" id="SignalP"/>
    </source>
</evidence>
<feature type="transmembrane region" description="Helical" evidence="2">
    <location>
        <begin position="65"/>
        <end position="81"/>
    </location>
</feature>
<dbReference type="EMBL" id="KV417553">
    <property type="protein sequence ID" value="KZP20616.1"/>
    <property type="molecule type" value="Genomic_DNA"/>
</dbReference>
<name>A0A166J913_9AGAM</name>
<dbReference type="PANTHER" id="PTHR35043:SF7">
    <property type="entry name" value="TRANSCRIPTION FACTOR DOMAIN-CONTAINING PROTEIN"/>
    <property type="match status" value="1"/>
</dbReference>
<proteinExistence type="predicted"/>
<dbReference type="PANTHER" id="PTHR35043">
    <property type="entry name" value="TRANSCRIPTION FACTOR DOMAIN-CONTAINING PROTEIN"/>
    <property type="match status" value="1"/>
</dbReference>
<sequence length="651" mass="72087">MHLLSSTIYLLVIALSGVAARAVDANVTSLPTSNISSSILSTSSNGTASSQRCTDLDTCRTKNQIVVSCLATILACVWFAVHRNIPAPAPKPSQDPRVIVRAAKRAWSVVLGQREAAIVFVVALIAPEWILAWAVRQAIVAWKLVGELEEASKAAVKEQEKRCSNILDLEKDEGYIVTSTDGHSNIDGSAGAHTDSEESGLMKRRYNPSTSYSNCDKCEGRGNVCDRVASERRVAKGNECWELSHGFLIVMGGFLFYNTNEPLYPLSPKAVVQLVRRGHLVPPTADEISDKSKGDALSKGVAMAQTLWFVVQCITRRAEHLPVTSLEVMTLAYTVMTVAMYIVWWAKPLNVSCAVRVPEEEIEREESDEYDSIWERILVYVVGGQDRYVDLRQCTRVPTFWAGNVGGASLIADVIALLVAMVFGAVHCIAWYSDFQSPLETQLWRSSAIAITAFPVVLSVAWTPAFLISLAFKSDAPSGFLLYVMYTLLCIVYVAARLILITLSFTSLRALPFGAYRTVHLPTLGYLICVFLTKSVSSSRAHRVCQAERLVDRKHQAHLFYFRVRAVFSQSRTIQALSFLLLLVIAVSPASYFYNTTMQCKPLHINQLLRYFVPTLPLPNGAVFLSDTLVWVFMSKHVYGHTTFASRETAF</sequence>
<evidence type="ECO:0000256" key="1">
    <source>
        <dbReference type="SAM" id="MobiDB-lite"/>
    </source>
</evidence>
<keyword evidence="2" id="KW-1133">Transmembrane helix</keyword>